<dbReference type="GO" id="GO:0016747">
    <property type="term" value="F:acyltransferase activity, transferring groups other than amino-acyl groups"/>
    <property type="evidence" value="ECO:0007669"/>
    <property type="project" value="InterPro"/>
</dbReference>
<proteinExistence type="predicted"/>
<reference evidence="2 3" key="1">
    <citation type="submission" date="2012-09" db="EMBL/GenBank/DDBJ databases">
        <title>The Genome Sequence of Veillonella ratti ACS-216-V-COL6B.</title>
        <authorList>
            <consortium name="The Broad Institute Genome Sequencing Platform"/>
            <person name="Earl A."/>
            <person name="Ward D."/>
            <person name="Feldgarden M."/>
            <person name="Gevers D."/>
            <person name="Saerens B."/>
            <person name="Vaneechoutte M."/>
            <person name="Walker B."/>
            <person name="Young S.K."/>
            <person name="Zeng Q."/>
            <person name="Gargeya S."/>
            <person name="Fitzgerald M."/>
            <person name="Haas B."/>
            <person name="Abouelleil A."/>
            <person name="Alvarado L."/>
            <person name="Arachchi H.M."/>
            <person name="Berlin A."/>
            <person name="Chapman S.B."/>
            <person name="Goldberg J."/>
            <person name="Griggs A."/>
            <person name="Gujja S."/>
            <person name="Hansen M."/>
            <person name="Howarth C."/>
            <person name="Imamovic A."/>
            <person name="Larimer J."/>
            <person name="McCowen C."/>
            <person name="Montmayeur A."/>
            <person name="Murphy C."/>
            <person name="Neiman D."/>
            <person name="Pearson M."/>
            <person name="Priest M."/>
            <person name="Roberts A."/>
            <person name="Saif S."/>
            <person name="Shea T."/>
            <person name="Sisk P."/>
            <person name="Sykes S."/>
            <person name="Wortman J."/>
            <person name="Nusbaum C."/>
            <person name="Birren B."/>
        </authorList>
    </citation>
    <scope>NUCLEOTIDE SEQUENCE [LARGE SCALE GENOMIC DNA]</scope>
    <source>
        <strain evidence="2 3">ACS-216-V-Col6b</strain>
    </source>
</reference>
<dbReference type="InterPro" id="IPR016181">
    <property type="entry name" value="Acyl_CoA_acyltransferase"/>
</dbReference>
<feature type="domain" description="N-acetyltransferase" evidence="1">
    <location>
        <begin position="9"/>
        <end position="173"/>
    </location>
</feature>
<dbReference type="eggNOG" id="COG0456">
    <property type="taxonomic scope" value="Bacteria"/>
</dbReference>
<sequence>MGADLEGMVRIELITPDTEREPIYQFLVEQMHVHYRRSLDSDHNKYFLQLAEHYSPDKRSSFYVLYENDEVMGTGCISPLEAHHRRPLHCKDASLWGYISRVYISPKSQSSGYGRQIYKVLETTAKEFGYTHLCLNTHKFLTKGCAFWKRHGYIEFQDMGDEWETIWLSKELV</sequence>
<dbReference type="SUPFAM" id="SSF55729">
    <property type="entry name" value="Acyl-CoA N-acyltransferases (Nat)"/>
    <property type="match status" value="1"/>
</dbReference>
<evidence type="ECO:0000313" key="2">
    <source>
        <dbReference type="EMBL" id="EKU78503.1"/>
    </source>
</evidence>
<dbReference type="PROSITE" id="PS51186">
    <property type="entry name" value="GNAT"/>
    <property type="match status" value="1"/>
</dbReference>
<evidence type="ECO:0000259" key="1">
    <source>
        <dbReference type="PROSITE" id="PS51186"/>
    </source>
</evidence>
<organism evidence="2 3">
    <name type="scientific">Veillonella seminalis ACS-216-V-Col6b</name>
    <dbReference type="NCBI Taxonomy" id="883156"/>
    <lineage>
        <taxon>Bacteria</taxon>
        <taxon>Bacillati</taxon>
        <taxon>Bacillota</taxon>
        <taxon>Negativicutes</taxon>
        <taxon>Veillonellales</taxon>
        <taxon>Veillonellaceae</taxon>
        <taxon>Veillonella</taxon>
    </lineage>
</organism>
<dbReference type="CDD" id="cd04301">
    <property type="entry name" value="NAT_SF"/>
    <property type="match status" value="1"/>
</dbReference>
<accession>K9D2G9</accession>
<dbReference type="Proteomes" id="UP000009891">
    <property type="component" value="Unassembled WGS sequence"/>
</dbReference>
<dbReference type="EMBL" id="AHAF01000003">
    <property type="protein sequence ID" value="EKU78503.1"/>
    <property type="molecule type" value="Genomic_DNA"/>
</dbReference>
<dbReference type="PATRIC" id="fig|883156.3.peg.299"/>
<keyword evidence="3" id="KW-1185">Reference proteome</keyword>
<dbReference type="HOGENOM" id="CLU_1546911_0_0_9"/>
<evidence type="ECO:0000313" key="3">
    <source>
        <dbReference type="Proteomes" id="UP000009891"/>
    </source>
</evidence>
<dbReference type="Pfam" id="PF00583">
    <property type="entry name" value="Acetyltransf_1"/>
    <property type="match status" value="1"/>
</dbReference>
<name>K9D2G9_9FIRM</name>
<dbReference type="InterPro" id="IPR000182">
    <property type="entry name" value="GNAT_dom"/>
</dbReference>
<protein>
    <recommendedName>
        <fullName evidence="1">N-acetyltransferase domain-containing protein</fullName>
    </recommendedName>
</protein>
<comment type="caution">
    <text evidence="2">The sequence shown here is derived from an EMBL/GenBank/DDBJ whole genome shotgun (WGS) entry which is preliminary data.</text>
</comment>
<dbReference type="STRING" id="883156.HMPREF9282_00300"/>
<dbReference type="AlphaFoldDB" id="K9D2G9"/>
<dbReference type="Gene3D" id="3.40.630.30">
    <property type="match status" value="1"/>
</dbReference>
<gene>
    <name evidence="2" type="ORF">HMPREF9282_00300</name>
</gene>